<keyword evidence="1" id="KW-0175">Coiled coil</keyword>
<keyword evidence="5" id="KW-1185">Reference proteome</keyword>
<keyword evidence="3" id="KW-1133">Transmembrane helix</keyword>
<keyword evidence="3" id="KW-0812">Transmembrane</keyword>
<feature type="region of interest" description="Disordered" evidence="2">
    <location>
        <begin position="498"/>
        <end position="540"/>
    </location>
</feature>
<accession>A0ABD3HZN1</accession>
<dbReference type="AlphaFoldDB" id="A0ABD3HZN1"/>
<feature type="compositionally biased region" description="Low complexity" evidence="2">
    <location>
        <begin position="1083"/>
        <end position="1094"/>
    </location>
</feature>
<sequence length="1137" mass="125448">MPAAVEPERDARNGRRTTLTPHEHDQRMQNHARDAGSPESKNSRPPRPPGKVGDGGQGPNMKTFLASQQVAGHYNETKPTAVARHVIRKEGPNWILLVGGALVTAIGVLIVKKRKPPTCEEKIIEKAVATPGKDLTRRESVRSRTSEPAIDSPFSGDAYIVNENRARSQSDGSRAGSEWGEDGCTPSSPPGQCDFACRHIQFSKGSNHSSRTIMTPTSPPENYRESSTSEGNDMSLSPVNRSGYPSRRDKMHRLRQQRKSRDEITDDLIAQIADRERLISDQQAHCRDLEGRLEAANRSLFECKREIHRLRKALPDYLTSHVPVSELWDPSSMPDGGLRDLDDGYPDTTMDVFLSELHESGEDSKALIAEVKRLSQELKIERSQKRELEMIANEKLMENEILKDKLEQLEEELHEANGMLFEKDLLLQALENYQEYPERNPERVKGLQTFSLIGRQSLPGSLGSLFCRQLSKGKEEFGSQKAEASKFSVGTVLRTNSVLSQRSSDQSPEKSSSGKGRFKTDESSSPGDASEDSDVELSNPTVGEKLVMKLQEEVETLSFALAEHSKTISEKRSMTSRLVDELQRHNAAINDFQMKMEEAGEAGSETEEQDWEKLTGLLSFSSVGTSAAQVQELSQKLEQIATQQRVEEEMAELAKHQVKIRELKDRVDKLLRKFKSLPGGQSSADSSTSQQLNHIIAVASKLSEHLSFQEEEAKRTSKEIVRLSANFQLSSPYVPRSEKEALRKKLLRSSSGSLSPGVESGALEQTNLSSMLASLRARFSTGSEEKPKESGDLFFDRPVYVSSAELTGPQHNGGLASEMQEQYVYRPGFAGPSNRRMRRGFPISSCSGKEPLGGGKRRALRINKKGSSSEEREVVRSDSNRWTSNPRFQLASDDGNRQLLLSCSESDARLKIVDIDEDVSSPADLGTWNEKTDERRSLGAATMKEDECNSGRQSSHPHSRRQSSNSFYSVENSSFMRMGSPVAVENIPTPENSLESTKGSFGKFIFAMDKGSEVYVISPDEGVEDGLEDKPGTSLVEPSSPTTSVHEECSVGSSISGLSTDILTALRESSQGDRGEKSSGTYSDCSNSLDSSLDGMLDTALDDMVRLVSTPSSPAETPESSFMSSQSGSKSDSFYQL</sequence>
<feature type="compositionally biased region" description="Low complexity" evidence="2">
    <location>
        <begin position="1109"/>
        <end position="1137"/>
    </location>
</feature>
<dbReference type="PANTHER" id="PTHR34462:SF1">
    <property type="entry name" value="OS05G0587400 PROTEIN"/>
    <property type="match status" value="1"/>
</dbReference>
<evidence type="ECO:0000313" key="4">
    <source>
        <dbReference type="EMBL" id="KAL3696918.1"/>
    </source>
</evidence>
<comment type="caution">
    <text evidence="4">The sequence shown here is derived from an EMBL/GenBank/DDBJ whole genome shotgun (WGS) entry which is preliminary data.</text>
</comment>
<gene>
    <name evidence="4" type="ORF">R1sor_010994</name>
</gene>
<feature type="coiled-coil region" evidence="1">
    <location>
        <begin position="699"/>
        <end position="726"/>
    </location>
</feature>
<proteinExistence type="predicted"/>
<evidence type="ECO:0000256" key="2">
    <source>
        <dbReference type="SAM" id="MobiDB-lite"/>
    </source>
</evidence>
<feature type="compositionally biased region" description="Basic and acidic residues" evidence="2">
    <location>
        <begin position="940"/>
        <end position="949"/>
    </location>
</feature>
<feature type="region of interest" description="Disordered" evidence="2">
    <location>
        <begin position="1022"/>
        <end position="1047"/>
    </location>
</feature>
<feature type="coiled-coil region" evidence="1">
    <location>
        <begin position="279"/>
        <end position="313"/>
    </location>
</feature>
<feature type="region of interest" description="Disordered" evidence="2">
    <location>
        <begin position="1068"/>
        <end position="1137"/>
    </location>
</feature>
<feature type="compositionally biased region" description="Basic and acidic residues" evidence="2">
    <location>
        <begin position="1"/>
        <end position="13"/>
    </location>
</feature>
<evidence type="ECO:0000313" key="5">
    <source>
        <dbReference type="Proteomes" id="UP001633002"/>
    </source>
</evidence>
<feature type="compositionally biased region" description="Basic residues" evidence="2">
    <location>
        <begin position="855"/>
        <end position="864"/>
    </location>
</feature>
<feature type="region of interest" description="Disordered" evidence="2">
    <location>
        <begin position="206"/>
        <end position="262"/>
    </location>
</feature>
<feature type="transmembrane region" description="Helical" evidence="3">
    <location>
        <begin position="94"/>
        <end position="111"/>
    </location>
</feature>
<dbReference type="EMBL" id="JBJQOH010000002">
    <property type="protein sequence ID" value="KAL3696918.1"/>
    <property type="molecule type" value="Genomic_DNA"/>
</dbReference>
<feature type="compositionally biased region" description="Basic and acidic residues" evidence="2">
    <location>
        <begin position="21"/>
        <end position="36"/>
    </location>
</feature>
<feature type="region of interest" description="Disordered" evidence="2">
    <location>
        <begin position="135"/>
        <end position="187"/>
    </location>
</feature>
<feature type="compositionally biased region" description="Polar residues" evidence="2">
    <location>
        <begin position="206"/>
        <end position="216"/>
    </location>
</feature>
<feature type="compositionally biased region" description="Polar residues" evidence="2">
    <location>
        <begin position="498"/>
        <end position="514"/>
    </location>
</feature>
<feature type="compositionally biased region" description="Basic and acidic residues" evidence="2">
    <location>
        <begin position="135"/>
        <end position="145"/>
    </location>
</feature>
<reference evidence="4 5" key="1">
    <citation type="submission" date="2024-09" db="EMBL/GenBank/DDBJ databases">
        <title>Chromosome-scale assembly of Riccia sorocarpa.</title>
        <authorList>
            <person name="Paukszto L."/>
        </authorList>
    </citation>
    <scope>NUCLEOTIDE SEQUENCE [LARGE SCALE GENOMIC DNA]</scope>
    <source>
        <strain evidence="4">LP-2024</strain>
        <tissue evidence="4">Aerial parts of the thallus</tissue>
    </source>
</reference>
<feature type="region of interest" description="Disordered" evidence="2">
    <location>
        <begin position="829"/>
        <end position="891"/>
    </location>
</feature>
<feature type="region of interest" description="Disordered" evidence="2">
    <location>
        <begin position="940"/>
        <end position="966"/>
    </location>
</feature>
<dbReference type="PANTHER" id="PTHR34462">
    <property type="entry name" value="OS05G0587400 PROTEIN"/>
    <property type="match status" value="1"/>
</dbReference>
<evidence type="ECO:0000256" key="1">
    <source>
        <dbReference type="SAM" id="Coils"/>
    </source>
</evidence>
<feature type="compositionally biased region" description="Basic residues" evidence="2">
    <location>
        <begin position="249"/>
        <end position="258"/>
    </location>
</feature>
<keyword evidence="3" id="KW-0472">Membrane</keyword>
<feature type="coiled-coil region" evidence="1">
    <location>
        <begin position="364"/>
        <end position="419"/>
    </location>
</feature>
<feature type="region of interest" description="Disordered" evidence="2">
    <location>
        <begin position="1"/>
        <end position="62"/>
    </location>
</feature>
<organism evidence="4 5">
    <name type="scientific">Riccia sorocarpa</name>
    <dbReference type="NCBI Taxonomy" id="122646"/>
    <lineage>
        <taxon>Eukaryota</taxon>
        <taxon>Viridiplantae</taxon>
        <taxon>Streptophyta</taxon>
        <taxon>Embryophyta</taxon>
        <taxon>Marchantiophyta</taxon>
        <taxon>Marchantiopsida</taxon>
        <taxon>Marchantiidae</taxon>
        <taxon>Marchantiales</taxon>
        <taxon>Ricciaceae</taxon>
        <taxon>Riccia</taxon>
    </lineage>
</organism>
<evidence type="ECO:0000256" key="3">
    <source>
        <dbReference type="SAM" id="Phobius"/>
    </source>
</evidence>
<protein>
    <submittedName>
        <fullName evidence="4">Uncharacterized protein</fullName>
    </submittedName>
</protein>
<feature type="coiled-coil region" evidence="1">
    <location>
        <begin position="646"/>
        <end position="673"/>
    </location>
</feature>
<feature type="compositionally biased region" description="Basic and acidic residues" evidence="2">
    <location>
        <begin position="867"/>
        <end position="879"/>
    </location>
</feature>
<dbReference type="Proteomes" id="UP001633002">
    <property type="component" value="Unassembled WGS sequence"/>
</dbReference>
<name>A0ABD3HZN1_9MARC</name>
<feature type="compositionally biased region" description="Polar residues" evidence="2">
    <location>
        <begin position="225"/>
        <end position="240"/>
    </location>
</feature>